<dbReference type="GO" id="GO:0000981">
    <property type="term" value="F:DNA-binding transcription factor activity, RNA polymerase II-specific"/>
    <property type="evidence" value="ECO:0007669"/>
    <property type="project" value="InterPro"/>
</dbReference>
<keyword evidence="1" id="KW-0479">Metal-binding</keyword>
<dbReference type="GO" id="GO:0045122">
    <property type="term" value="P:aflatoxin biosynthetic process"/>
    <property type="evidence" value="ECO:0007669"/>
    <property type="project" value="InterPro"/>
</dbReference>
<evidence type="ECO:0000313" key="10">
    <source>
        <dbReference type="Proteomes" id="UP000070720"/>
    </source>
</evidence>
<evidence type="ECO:0000256" key="3">
    <source>
        <dbReference type="ARBA" id="ARBA00023125"/>
    </source>
</evidence>
<dbReference type="eggNOG" id="ENOG502SPRY">
    <property type="taxonomic scope" value="Eukaryota"/>
</dbReference>
<keyword evidence="4" id="KW-0804">Transcription</keyword>
<dbReference type="Proteomes" id="UP000070720">
    <property type="component" value="Chromosome 4"/>
</dbReference>
<dbReference type="Pfam" id="PF00172">
    <property type="entry name" value="Zn_clus"/>
    <property type="match status" value="1"/>
</dbReference>
<dbReference type="GO" id="GO:0005634">
    <property type="term" value="C:nucleus"/>
    <property type="evidence" value="ECO:0007669"/>
    <property type="project" value="InterPro"/>
</dbReference>
<feature type="domain" description="Zn(2)-C6 fungal-type" evidence="7">
    <location>
        <begin position="28"/>
        <end position="59"/>
    </location>
</feature>
<evidence type="ECO:0000313" key="9">
    <source>
        <dbReference type="EnsemblFungi" id="CEF83831"/>
    </source>
</evidence>
<feature type="compositionally biased region" description="Basic residues" evidence="6">
    <location>
        <begin position="62"/>
        <end position="73"/>
    </location>
</feature>
<gene>
    <name evidence="9" type="primary">FG09188.1</name>
    <name evidence="8" type="ORF">FGRAMPH1_01T27715</name>
</gene>
<dbReference type="PROSITE" id="PS00463">
    <property type="entry name" value="ZN2_CY6_FUNGAL_1"/>
    <property type="match status" value="1"/>
</dbReference>
<reference evidence="9" key="4">
    <citation type="submission" date="2017-01" db="UniProtKB">
        <authorList>
            <consortium name="EnsemblFungi"/>
        </authorList>
    </citation>
    <scope>IDENTIFICATION</scope>
    <source>
        <strain evidence="9">PH-1 / ATCC MYA-4620 / FGSC 9075 / NRRL 31084</strain>
    </source>
</reference>
<feature type="compositionally biased region" description="Low complexity" evidence="6">
    <location>
        <begin position="77"/>
        <end position="93"/>
    </location>
</feature>
<keyword evidence="5" id="KW-0539">Nucleus</keyword>
<evidence type="ECO:0000256" key="2">
    <source>
        <dbReference type="ARBA" id="ARBA00023015"/>
    </source>
</evidence>
<sequence>MSDGYRIFDELSTPSCARSAKPVRLRLACDACTTAKVRCSRTHPCERCEDIGQERNCSYSASRRHGKRARHRKITETQTQRASSSSNTTASSSTLTAFSNGLEGISISDLAWDYRASEYSGSSDFDALDGWKSHIDVPVSFEALNTISWVDPWTSLGFGLDTSPSGSSDILSPDLLLSIKPTEPTTATKMQALKQPHECEEAALRLLQSLHCNDQTTEFCKQEHGSLSSHLMPSIDTVLSVNKTALTNIIPLLQCDCARKPHIAMLHGAILSKVIFWYKVAVTARYETEGVVLRPIKIQLGMLDLDDEDQATLQRTVLIRELSKAEAVMETFESSYNAKGETASWNASAVRNMTEELQDIIWKIKNGHGDLT</sequence>
<reference evidence="9 10" key="1">
    <citation type="journal article" date="2007" name="Science">
        <title>The Fusarium graminearum genome reveals a link between localized polymorphism and pathogen specialization.</title>
        <authorList>
            <person name="Cuomo C.A."/>
            <person name="Gueldener U."/>
            <person name="Xu J.-R."/>
            <person name="Trail F."/>
            <person name="Turgeon B.G."/>
            <person name="Di Pietro A."/>
            <person name="Walton J.D."/>
            <person name="Ma L.-J."/>
            <person name="Baker S.E."/>
            <person name="Rep M."/>
            <person name="Adam G."/>
            <person name="Antoniw J."/>
            <person name="Baldwin T."/>
            <person name="Calvo S.E."/>
            <person name="Chang Y.-L."/>
            <person name="DeCaprio D."/>
            <person name="Gale L.R."/>
            <person name="Gnerre S."/>
            <person name="Goswami R.S."/>
            <person name="Hammond-Kosack K."/>
            <person name="Harris L.J."/>
            <person name="Hilburn K."/>
            <person name="Kennell J.C."/>
            <person name="Kroken S."/>
            <person name="Magnuson J.K."/>
            <person name="Mannhaupt G."/>
            <person name="Mauceli E.W."/>
            <person name="Mewes H.-W."/>
            <person name="Mitterbauer R."/>
            <person name="Muehlbauer G."/>
            <person name="Muensterkoetter M."/>
            <person name="Nelson D."/>
            <person name="O'Donnell K."/>
            <person name="Ouellet T."/>
            <person name="Qi W."/>
            <person name="Quesneville H."/>
            <person name="Roncero M.I.G."/>
            <person name="Seong K.-Y."/>
            <person name="Tetko I.V."/>
            <person name="Urban M."/>
            <person name="Waalwijk C."/>
            <person name="Ward T.J."/>
            <person name="Yao J."/>
            <person name="Birren B.W."/>
            <person name="Kistler H.C."/>
        </authorList>
    </citation>
    <scope>NUCLEOTIDE SEQUENCE [LARGE SCALE GENOMIC DNA]</scope>
    <source>
        <strain evidence="10">ATCC MYA-4620 / CBS 123657 / FGSC 9075 / NRRL 31084 / PH-1</strain>
        <strain evidence="9">PH-1 / ATCC MYA-4620 / FGSC 9075 / NRRL 31084</strain>
    </source>
</reference>
<organism evidence="8 10">
    <name type="scientific">Gibberella zeae (strain ATCC MYA-4620 / CBS 123657 / FGSC 9075 / NRRL 31084 / PH-1)</name>
    <name type="common">Wheat head blight fungus</name>
    <name type="synonym">Fusarium graminearum</name>
    <dbReference type="NCBI Taxonomy" id="229533"/>
    <lineage>
        <taxon>Eukaryota</taxon>
        <taxon>Fungi</taxon>
        <taxon>Dikarya</taxon>
        <taxon>Ascomycota</taxon>
        <taxon>Pezizomycotina</taxon>
        <taxon>Sordariomycetes</taxon>
        <taxon>Hypocreomycetidae</taxon>
        <taxon>Hypocreales</taxon>
        <taxon>Nectriaceae</taxon>
        <taxon>Fusarium</taxon>
    </lineage>
</organism>
<dbReference type="GO" id="GO:0003677">
    <property type="term" value="F:DNA binding"/>
    <property type="evidence" value="ECO:0007669"/>
    <property type="project" value="UniProtKB-KW"/>
</dbReference>
<proteinExistence type="predicted"/>
<dbReference type="Gene3D" id="4.10.240.10">
    <property type="entry name" value="Zn(2)-C6 fungal-type DNA-binding domain"/>
    <property type="match status" value="1"/>
</dbReference>
<dbReference type="AlphaFoldDB" id="A0A098DPP0"/>
<keyword evidence="10" id="KW-1185">Reference proteome</keyword>
<keyword evidence="3" id="KW-0238">DNA-binding</keyword>
<evidence type="ECO:0000256" key="4">
    <source>
        <dbReference type="ARBA" id="ARBA00023163"/>
    </source>
</evidence>
<dbReference type="GO" id="GO:0008270">
    <property type="term" value="F:zinc ion binding"/>
    <property type="evidence" value="ECO:0007669"/>
    <property type="project" value="InterPro"/>
</dbReference>
<dbReference type="InterPro" id="IPR036864">
    <property type="entry name" value="Zn2-C6_fun-type_DNA-bd_sf"/>
</dbReference>
<dbReference type="SMART" id="SM00066">
    <property type="entry name" value="GAL4"/>
    <property type="match status" value="1"/>
</dbReference>
<evidence type="ECO:0000259" key="7">
    <source>
        <dbReference type="PROSITE" id="PS50048"/>
    </source>
</evidence>
<accession>A0A098DPP0</accession>
<reference evidence="8 10" key="3">
    <citation type="journal article" date="2015" name="BMC Genomics">
        <title>The completed genome sequence of the pathogenic ascomycete fungus Fusarium graminearum.</title>
        <authorList>
            <person name="King R."/>
            <person name="Urban M."/>
            <person name="Hammond-Kosack M.C."/>
            <person name="Hassani-Pak K."/>
            <person name="Hammond-Kosack K.E."/>
        </authorList>
    </citation>
    <scope>NUCLEOTIDE SEQUENCE [LARGE SCALE GENOMIC DNA]</scope>
    <source>
        <strain evidence="10">ATCC MYA-4620 / CBS 123657 / FGSC 9075 / NRRL 31084 / PH-1</strain>
        <strain evidence="8">PH-1</strain>
    </source>
</reference>
<dbReference type="Pfam" id="PF08493">
    <property type="entry name" value="AflR"/>
    <property type="match status" value="1"/>
</dbReference>
<dbReference type="InParanoid" id="A0A098DPP0"/>
<dbReference type="InterPro" id="IPR001138">
    <property type="entry name" value="Zn2Cys6_DnaBD"/>
</dbReference>
<dbReference type="PROSITE" id="PS50048">
    <property type="entry name" value="ZN2_CY6_FUNGAL_2"/>
    <property type="match status" value="1"/>
</dbReference>
<keyword evidence="2" id="KW-0805">Transcription regulation</keyword>
<feature type="region of interest" description="Disordered" evidence="6">
    <location>
        <begin position="61"/>
        <end position="93"/>
    </location>
</feature>
<protein>
    <submittedName>
        <fullName evidence="8">Chromosome 4, complete genome</fullName>
    </submittedName>
</protein>
<name>A0A098DPP0_GIBZE</name>
<evidence type="ECO:0000256" key="6">
    <source>
        <dbReference type="SAM" id="MobiDB-lite"/>
    </source>
</evidence>
<evidence type="ECO:0000313" key="8">
    <source>
        <dbReference type="EMBL" id="CEF83831.1"/>
    </source>
</evidence>
<evidence type="ECO:0000256" key="1">
    <source>
        <dbReference type="ARBA" id="ARBA00022723"/>
    </source>
</evidence>
<reference evidence="9 10" key="2">
    <citation type="journal article" date="2010" name="Nature">
        <title>Comparative genomics reveals mobile pathogenicity chromosomes in Fusarium.</title>
        <authorList>
            <person name="Ma L.J."/>
            <person name="van der Does H.C."/>
            <person name="Borkovich K.A."/>
            <person name="Coleman J.J."/>
            <person name="Daboussi M.J."/>
            <person name="Di Pietro A."/>
            <person name="Dufresne M."/>
            <person name="Freitag M."/>
            <person name="Grabherr M."/>
            <person name="Henrissat B."/>
            <person name="Houterman P.M."/>
            <person name="Kang S."/>
            <person name="Shim W.B."/>
            <person name="Woloshuk C."/>
            <person name="Xie X."/>
            <person name="Xu J.R."/>
            <person name="Antoniw J."/>
            <person name="Baker S.E."/>
            <person name="Bluhm B.H."/>
            <person name="Breakspear A."/>
            <person name="Brown D.W."/>
            <person name="Butchko R.A."/>
            <person name="Chapman S."/>
            <person name="Coulson R."/>
            <person name="Coutinho P.M."/>
            <person name="Danchin E.G."/>
            <person name="Diener A."/>
            <person name="Gale L.R."/>
            <person name="Gardiner D.M."/>
            <person name="Goff S."/>
            <person name="Hammond-Kosack K.E."/>
            <person name="Hilburn K."/>
            <person name="Hua-Van A."/>
            <person name="Jonkers W."/>
            <person name="Kazan K."/>
            <person name="Kodira C.D."/>
            <person name="Koehrsen M."/>
            <person name="Kumar L."/>
            <person name="Lee Y.H."/>
            <person name="Li L."/>
            <person name="Manners J.M."/>
            <person name="Miranda-Saavedra D."/>
            <person name="Mukherjee M."/>
            <person name="Park G."/>
            <person name="Park J."/>
            <person name="Park S.Y."/>
            <person name="Proctor R.H."/>
            <person name="Regev A."/>
            <person name="Ruiz-Roldan M.C."/>
            <person name="Sain D."/>
            <person name="Sakthikumar S."/>
            <person name="Sykes S."/>
            <person name="Schwartz D.C."/>
            <person name="Turgeon B.G."/>
            <person name="Wapinski I."/>
            <person name="Yoder O."/>
            <person name="Young S."/>
            <person name="Zeng Q."/>
            <person name="Zhou S."/>
            <person name="Galagan J."/>
            <person name="Cuomo C.A."/>
            <person name="Kistler H.C."/>
            <person name="Rep M."/>
        </authorList>
    </citation>
    <scope>GENOME REANNOTATION</scope>
    <source>
        <strain evidence="10">ATCC MYA-4620 / CBS 123657 / FGSC 9075 / NRRL 31084 / PH-1</strain>
        <strain evidence="9">PH-1 / ATCC MYA-4620 / FGSC 9075 / NRRL 31084</strain>
    </source>
</reference>
<dbReference type="InterPro" id="IPR013700">
    <property type="entry name" value="AflR"/>
</dbReference>
<dbReference type="VEuPathDB" id="FungiDB:FGRAMPH1_01G27715"/>
<dbReference type="EnsemblFungi" id="CEF83831">
    <property type="protein sequence ID" value="CEF83831"/>
    <property type="gene ID" value="FGRRES_17171"/>
</dbReference>
<dbReference type="EMBL" id="HG970335">
    <property type="protein sequence ID" value="CEF83831.1"/>
    <property type="molecule type" value="Genomic_DNA"/>
</dbReference>
<dbReference type="SUPFAM" id="SSF57701">
    <property type="entry name" value="Zn2/Cys6 DNA-binding domain"/>
    <property type="match status" value="1"/>
</dbReference>
<accession>A0A0E0SBL8</accession>
<evidence type="ECO:0000256" key="5">
    <source>
        <dbReference type="ARBA" id="ARBA00023242"/>
    </source>
</evidence>
<dbReference type="CDD" id="cd00067">
    <property type="entry name" value="GAL4"/>
    <property type="match status" value="1"/>
</dbReference>